<reference evidence="1 2" key="2">
    <citation type="journal article" date="2019" name="G3 (Bethesda)">
        <title>Hybrid Assembly of the Genome of the Entomopathogenic Nematode Steinernema carpocapsae Identifies the X-Chromosome.</title>
        <authorList>
            <person name="Serra L."/>
            <person name="Macchietto M."/>
            <person name="Macias-Munoz A."/>
            <person name="McGill C.J."/>
            <person name="Rodriguez I.M."/>
            <person name="Rodriguez B."/>
            <person name="Murad R."/>
            <person name="Mortazavi A."/>
        </authorList>
    </citation>
    <scope>NUCLEOTIDE SEQUENCE [LARGE SCALE GENOMIC DNA]</scope>
    <source>
        <strain evidence="1 2">ALL</strain>
    </source>
</reference>
<name>A0A4U5M5B3_STECR</name>
<dbReference type="AlphaFoldDB" id="A0A4U5M5B3"/>
<comment type="caution">
    <text evidence="1">The sequence shown here is derived from an EMBL/GenBank/DDBJ whole genome shotgun (WGS) entry which is preliminary data.</text>
</comment>
<gene>
    <name evidence="1" type="ORF">L596_024633</name>
</gene>
<protein>
    <submittedName>
        <fullName evidence="1">Uncharacterized protein</fullName>
    </submittedName>
</protein>
<evidence type="ECO:0000313" key="1">
    <source>
        <dbReference type="EMBL" id="TKR64036.1"/>
    </source>
</evidence>
<accession>A0A4U5M5B3</accession>
<dbReference type="EMBL" id="AZBU02000009">
    <property type="protein sequence ID" value="TKR64036.1"/>
    <property type="molecule type" value="Genomic_DNA"/>
</dbReference>
<proteinExistence type="predicted"/>
<sequence>MYVSPFDVIANVFSYSFPLRHVVVGFRFRRLQRHLLLLFSTQTSSFSCRPRLVVDVVVCLKRDLIVAFCC</sequence>
<dbReference type="Proteomes" id="UP000298663">
    <property type="component" value="Unassembled WGS sequence"/>
</dbReference>
<reference evidence="1 2" key="1">
    <citation type="journal article" date="2015" name="Genome Biol.">
        <title>Comparative genomics of Steinernema reveals deeply conserved gene regulatory networks.</title>
        <authorList>
            <person name="Dillman A.R."/>
            <person name="Macchietto M."/>
            <person name="Porter C.F."/>
            <person name="Rogers A."/>
            <person name="Williams B."/>
            <person name="Antoshechkin I."/>
            <person name="Lee M.M."/>
            <person name="Goodwin Z."/>
            <person name="Lu X."/>
            <person name="Lewis E.E."/>
            <person name="Goodrich-Blair H."/>
            <person name="Stock S.P."/>
            <person name="Adams B.J."/>
            <person name="Sternberg P.W."/>
            <person name="Mortazavi A."/>
        </authorList>
    </citation>
    <scope>NUCLEOTIDE SEQUENCE [LARGE SCALE GENOMIC DNA]</scope>
    <source>
        <strain evidence="1 2">ALL</strain>
    </source>
</reference>
<organism evidence="1 2">
    <name type="scientific">Steinernema carpocapsae</name>
    <name type="common">Entomopathogenic nematode</name>
    <dbReference type="NCBI Taxonomy" id="34508"/>
    <lineage>
        <taxon>Eukaryota</taxon>
        <taxon>Metazoa</taxon>
        <taxon>Ecdysozoa</taxon>
        <taxon>Nematoda</taxon>
        <taxon>Chromadorea</taxon>
        <taxon>Rhabditida</taxon>
        <taxon>Tylenchina</taxon>
        <taxon>Panagrolaimomorpha</taxon>
        <taxon>Strongyloidoidea</taxon>
        <taxon>Steinernematidae</taxon>
        <taxon>Steinernema</taxon>
    </lineage>
</organism>
<keyword evidence="2" id="KW-1185">Reference proteome</keyword>
<evidence type="ECO:0000313" key="2">
    <source>
        <dbReference type="Proteomes" id="UP000298663"/>
    </source>
</evidence>